<comment type="caution">
    <text evidence="13">The sequence shown here is derived from an EMBL/GenBank/DDBJ whole genome shotgun (WGS) entry which is preliminary data.</text>
</comment>
<dbReference type="FunFam" id="3.40.50.620:FF:000044">
    <property type="entry name" value="GMP synthase [glutamine-hydrolyzing]"/>
    <property type="match status" value="1"/>
</dbReference>
<evidence type="ECO:0000259" key="12">
    <source>
        <dbReference type="PROSITE" id="PS51553"/>
    </source>
</evidence>
<keyword evidence="4" id="KW-0436">Ligase</keyword>
<dbReference type="GO" id="GO:0005829">
    <property type="term" value="C:cytosol"/>
    <property type="evidence" value="ECO:0007669"/>
    <property type="project" value="TreeGrafter"/>
</dbReference>
<dbReference type="Pfam" id="PF00117">
    <property type="entry name" value="GATase"/>
    <property type="match status" value="1"/>
</dbReference>
<dbReference type="InterPro" id="IPR017926">
    <property type="entry name" value="GATASE"/>
</dbReference>
<dbReference type="CDD" id="cd01997">
    <property type="entry name" value="GMP_synthase_C"/>
    <property type="match status" value="1"/>
</dbReference>
<dbReference type="Gene3D" id="3.40.50.880">
    <property type="match status" value="1"/>
</dbReference>
<feature type="binding site" evidence="11">
    <location>
        <begin position="222"/>
        <end position="228"/>
    </location>
    <ligand>
        <name>ATP</name>
        <dbReference type="ChEBI" id="CHEBI:30616"/>
    </ligand>
</feature>
<evidence type="ECO:0000256" key="5">
    <source>
        <dbReference type="ARBA" id="ARBA00022741"/>
    </source>
</evidence>
<evidence type="ECO:0000313" key="14">
    <source>
        <dbReference type="Proteomes" id="UP001515480"/>
    </source>
</evidence>
<feature type="domain" description="GMPS ATP-PPase" evidence="12">
    <location>
        <begin position="194"/>
        <end position="404"/>
    </location>
</feature>
<dbReference type="FunFam" id="3.40.50.880:FF:000013">
    <property type="entry name" value="GMP synthase [glutamine-hydrolyzing]"/>
    <property type="match status" value="1"/>
</dbReference>
<keyword evidence="7 11" id="KW-0658">Purine biosynthesis</keyword>
<keyword evidence="9" id="KW-0315">Glutamine amidotransferase</keyword>
<dbReference type="Proteomes" id="UP001515480">
    <property type="component" value="Unassembled WGS sequence"/>
</dbReference>
<accession>A0AB34K0I9</accession>
<evidence type="ECO:0000256" key="3">
    <source>
        <dbReference type="ARBA" id="ARBA00012746"/>
    </source>
</evidence>
<dbReference type="GO" id="GO:0003921">
    <property type="term" value="F:GMP synthase activity"/>
    <property type="evidence" value="ECO:0007669"/>
    <property type="project" value="InterPro"/>
</dbReference>
<evidence type="ECO:0000256" key="1">
    <source>
        <dbReference type="ARBA" id="ARBA00005153"/>
    </source>
</evidence>
<dbReference type="InterPro" id="IPR014729">
    <property type="entry name" value="Rossmann-like_a/b/a_fold"/>
</dbReference>
<sequence length="614" mass="66847">MSELVAILDAGAQYGKVIDRRIRELSIECHLLPLDTKVSVLRETAYAAIVISGGPQSVYDKDAPKYDPEVFKLGVPILGICYGMQLLNFVHGGTVEKKDKREDGQFEVSLEEDCAIFAGLGKTTEVLLTHGDSVAKLPEGFRVVCKSGDIIAGLECTEKKFYGVQFHPEVDLTPEGTAMLKNFLFGVCGLTGSFSMASREQIAIDYIRDTVGDKQEVLVLVSGGVDSSVCAALLHRALGPERIWALHIDHGFMRHEESTGVVSALEAVGVPIQVLHGANDFAEATTEINGVVTPKLCETVNPEAKRKIIGDTFMVVTQKMVENFGLKAENVYLAQGTLRPDLIESASAMVSTNAECIKTHHNDTQLVRQLRDEGRILEPLQDYHKDEVRELGISLGLPPHLVWRQPFPGPGLAIRILCADQPYLTAEFDSINAELAKICAECSSLNVSANLLPVRTVGVQGDGRSYSYLCGLSMEGDPGARWGELLKLAKVIPGKVHQVNRVVFLLGDKLVESPKLRSADHVVNSVLFKYNLLRTLSQVPVVLFPVGFETPGGRSIGIRAFITRDFMTGTPALPGRDVPFEAIEEMRAGILAVPGISRVALDISPKPPATTEWE</sequence>
<evidence type="ECO:0000256" key="7">
    <source>
        <dbReference type="ARBA" id="ARBA00022755"/>
    </source>
</evidence>
<dbReference type="Gene3D" id="3.30.300.10">
    <property type="match status" value="2"/>
</dbReference>
<proteinExistence type="predicted"/>
<dbReference type="SUPFAM" id="SSF52317">
    <property type="entry name" value="Class I glutamine amidotransferase-like"/>
    <property type="match status" value="1"/>
</dbReference>
<reference evidence="13 14" key="1">
    <citation type="journal article" date="2024" name="Science">
        <title>Giant polyketide synthase enzymes in the biosynthesis of giant marine polyether toxins.</title>
        <authorList>
            <person name="Fallon T.R."/>
            <person name="Shende V.V."/>
            <person name="Wierzbicki I.H."/>
            <person name="Pendleton A.L."/>
            <person name="Watervoot N.F."/>
            <person name="Auber R.P."/>
            <person name="Gonzalez D.J."/>
            <person name="Wisecaver J.H."/>
            <person name="Moore B.S."/>
        </authorList>
    </citation>
    <scope>NUCLEOTIDE SEQUENCE [LARGE SCALE GENOMIC DNA]</scope>
    <source>
        <strain evidence="13 14">12B1</strain>
    </source>
</reference>
<comment type="pathway">
    <text evidence="1">Purine metabolism; GMP biosynthesis; GMP from XMP (L-Gln route): step 1/1.</text>
</comment>
<gene>
    <name evidence="13" type="ORF">AB1Y20_015464</name>
</gene>
<name>A0AB34K0I9_PRYPA</name>
<evidence type="ECO:0000256" key="6">
    <source>
        <dbReference type="ARBA" id="ARBA00022749"/>
    </source>
</evidence>
<dbReference type="InterPro" id="IPR022310">
    <property type="entry name" value="NAD/GMP_synthase"/>
</dbReference>
<organism evidence="13 14">
    <name type="scientific">Prymnesium parvum</name>
    <name type="common">Toxic golden alga</name>
    <dbReference type="NCBI Taxonomy" id="97485"/>
    <lineage>
        <taxon>Eukaryota</taxon>
        <taxon>Haptista</taxon>
        <taxon>Haptophyta</taxon>
        <taxon>Prymnesiophyceae</taxon>
        <taxon>Prymnesiales</taxon>
        <taxon>Prymnesiaceae</taxon>
        <taxon>Prymnesium</taxon>
    </lineage>
</organism>
<dbReference type="PANTHER" id="PTHR11922:SF2">
    <property type="entry name" value="GMP SYNTHASE [GLUTAMINE-HYDROLYZING]"/>
    <property type="match status" value="1"/>
</dbReference>
<dbReference type="GO" id="GO:0005524">
    <property type="term" value="F:ATP binding"/>
    <property type="evidence" value="ECO:0007669"/>
    <property type="project" value="UniProtKB-UniRule"/>
</dbReference>
<dbReference type="PRINTS" id="PR00097">
    <property type="entry name" value="ANTSNTHASEII"/>
</dbReference>
<dbReference type="InterPro" id="IPR001674">
    <property type="entry name" value="GMP_synth_C"/>
</dbReference>
<evidence type="ECO:0000256" key="9">
    <source>
        <dbReference type="ARBA" id="ARBA00022962"/>
    </source>
</evidence>
<keyword evidence="5 11" id="KW-0547">Nucleotide-binding</keyword>
<keyword evidence="14" id="KW-1185">Reference proteome</keyword>
<dbReference type="InterPro" id="IPR004739">
    <property type="entry name" value="GMP_synth_GATase"/>
</dbReference>
<dbReference type="NCBIfam" id="TIGR00888">
    <property type="entry name" value="guaA_Nterm"/>
    <property type="match status" value="1"/>
</dbReference>
<dbReference type="PRINTS" id="PR00096">
    <property type="entry name" value="GATASE"/>
</dbReference>
<dbReference type="InterPro" id="IPR029062">
    <property type="entry name" value="Class_I_gatase-like"/>
</dbReference>
<dbReference type="EC" id="6.3.5.2" evidence="3"/>
<dbReference type="NCBIfam" id="NF000848">
    <property type="entry name" value="PRK00074.1"/>
    <property type="match status" value="1"/>
</dbReference>
<evidence type="ECO:0000256" key="8">
    <source>
        <dbReference type="ARBA" id="ARBA00022840"/>
    </source>
</evidence>
<dbReference type="SUPFAM" id="SSF54810">
    <property type="entry name" value="GMP synthetase C-terminal dimerisation domain"/>
    <property type="match status" value="2"/>
</dbReference>
<dbReference type="InterPro" id="IPR025777">
    <property type="entry name" value="GMPS_ATP_PPase_dom"/>
</dbReference>
<dbReference type="Pfam" id="PF00958">
    <property type="entry name" value="GMP_synt_C"/>
    <property type="match status" value="1"/>
</dbReference>
<keyword evidence="6 11" id="KW-0332">GMP biosynthesis</keyword>
<dbReference type="CDD" id="cd01742">
    <property type="entry name" value="GATase1_GMP_Synthase"/>
    <property type="match status" value="1"/>
</dbReference>
<evidence type="ECO:0000256" key="4">
    <source>
        <dbReference type="ARBA" id="ARBA00022598"/>
    </source>
</evidence>
<evidence type="ECO:0000256" key="2">
    <source>
        <dbReference type="ARBA" id="ARBA00011738"/>
    </source>
</evidence>
<evidence type="ECO:0000256" key="10">
    <source>
        <dbReference type="ARBA" id="ARBA00031356"/>
    </source>
</evidence>
<dbReference type="PROSITE" id="PS51553">
    <property type="entry name" value="GMPS_ATP_PPASE"/>
    <property type="match status" value="1"/>
</dbReference>
<dbReference type="PROSITE" id="PS51273">
    <property type="entry name" value="GATASE_TYPE_1"/>
    <property type="match status" value="1"/>
</dbReference>
<keyword evidence="8 11" id="KW-0067">ATP-binding</keyword>
<evidence type="ECO:0000313" key="13">
    <source>
        <dbReference type="EMBL" id="KAL1526768.1"/>
    </source>
</evidence>
<protein>
    <recommendedName>
        <fullName evidence="3">GMP synthase (glutamine-hydrolyzing)</fullName>
        <ecNumber evidence="3">6.3.5.2</ecNumber>
    </recommendedName>
    <alternativeName>
        <fullName evidence="10">Glutamine amidotransferase</fullName>
    </alternativeName>
</protein>
<comment type="subunit">
    <text evidence="2">Homodimer.</text>
</comment>
<dbReference type="Gene3D" id="3.40.50.620">
    <property type="entry name" value="HUPs"/>
    <property type="match status" value="1"/>
</dbReference>
<dbReference type="SUPFAM" id="SSF52402">
    <property type="entry name" value="Adenine nucleotide alpha hydrolases-like"/>
    <property type="match status" value="1"/>
</dbReference>
<dbReference type="PANTHER" id="PTHR11922">
    <property type="entry name" value="GMP SYNTHASE-RELATED"/>
    <property type="match status" value="1"/>
</dbReference>
<dbReference type="AlphaFoldDB" id="A0AB34K0I9"/>
<evidence type="ECO:0000256" key="11">
    <source>
        <dbReference type="PROSITE-ProRule" id="PRU00886"/>
    </source>
</evidence>
<dbReference type="Pfam" id="PF02540">
    <property type="entry name" value="NAD_synthase"/>
    <property type="match status" value="1"/>
</dbReference>
<dbReference type="EMBL" id="JBGBPQ010000003">
    <property type="protein sequence ID" value="KAL1526768.1"/>
    <property type="molecule type" value="Genomic_DNA"/>
</dbReference>